<proteinExistence type="predicted"/>
<evidence type="ECO:0000313" key="1">
    <source>
        <dbReference type="EMBL" id="QJB03499.1"/>
    </source>
</evidence>
<name>A0A6M3ME48_9ZZZZ</name>
<gene>
    <name evidence="1" type="ORF">MM171B00685_0004</name>
</gene>
<reference evidence="1" key="1">
    <citation type="submission" date="2020-03" db="EMBL/GenBank/DDBJ databases">
        <title>The deep terrestrial virosphere.</title>
        <authorList>
            <person name="Holmfeldt K."/>
            <person name="Nilsson E."/>
            <person name="Simone D."/>
            <person name="Lopez-Fernandez M."/>
            <person name="Wu X."/>
            <person name="de Brujin I."/>
            <person name="Lundin D."/>
            <person name="Andersson A."/>
            <person name="Bertilsson S."/>
            <person name="Dopson M."/>
        </authorList>
    </citation>
    <scope>NUCLEOTIDE SEQUENCE</scope>
    <source>
        <strain evidence="1">MM171B00685</strain>
    </source>
</reference>
<organism evidence="1">
    <name type="scientific">viral metagenome</name>
    <dbReference type="NCBI Taxonomy" id="1070528"/>
    <lineage>
        <taxon>unclassified sequences</taxon>
        <taxon>metagenomes</taxon>
        <taxon>organismal metagenomes</taxon>
    </lineage>
</organism>
<sequence>MDIYFTYENGTCNQFQEKQGGKKEEITIVVAPLRVEGTGTETLKVISGCNMWQGCHNPNCFYSIGSRKKPKLEAKPKKKAES</sequence>
<dbReference type="AlphaFoldDB" id="A0A6M3ME48"/>
<accession>A0A6M3ME48</accession>
<dbReference type="EMBL" id="MT143849">
    <property type="protein sequence ID" value="QJB03499.1"/>
    <property type="molecule type" value="Genomic_DNA"/>
</dbReference>
<protein>
    <submittedName>
        <fullName evidence="1">Uncharacterized protein</fullName>
    </submittedName>
</protein>